<evidence type="ECO:0008006" key="3">
    <source>
        <dbReference type="Google" id="ProtNLM"/>
    </source>
</evidence>
<dbReference type="STRING" id="633194.SAMN05421759_102150"/>
<organism evidence="1 2">
    <name type="scientific">Roseivivax lentus</name>
    <dbReference type="NCBI Taxonomy" id="633194"/>
    <lineage>
        <taxon>Bacteria</taxon>
        <taxon>Pseudomonadati</taxon>
        <taxon>Pseudomonadota</taxon>
        <taxon>Alphaproteobacteria</taxon>
        <taxon>Rhodobacterales</taxon>
        <taxon>Roseobacteraceae</taxon>
        <taxon>Roseivivax</taxon>
    </lineage>
</organism>
<dbReference type="SUPFAM" id="SSF53474">
    <property type="entry name" value="alpha/beta-Hydrolases"/>
    <property type="match status" value="1"/>
</dbReference>
<dbReference type="InterPro" id="IPR029058">
    <property type="entry name" value="AB_hydrolase_fold"/>
</dbReference>
<sequence length="428" mass="44589">MSDIPNFPSILLRYGRNGRALDPRHAEAVRAFAASEALDDLLVLSHGWNNTDREAMALYAGLAAHLVLQIPSVGGLSGRRIGLLGVIWPSKAFAKLERNPAASNGAASAGVPGADDDDLQALLEELADEASPEARDWLQIAAIAARSDEAAFPKFMQALPAALPVDDVAEGADRALFDPPDPEAAIRMSDTSADTAEADDWELGGGGAAGASGRGLAGAVGNVVNLATFYMMKRRAGLVGNHGLAKTLVGLRQAHPGLRLHMAGHSFGARLVTYATLALNGHPASAPHSLSLLQAAFSHNSFSGSFPAPRGGFFRDVVAKPCVEGPILVTHTHNDWPVTVAYALASRLAGQNFSALPSSEPSQWGGLGSNGAQKTEEAVASELLPPGGRYTLGPGRVFNLRADRFIKGHSDILNDAVGYAIAHAMAAS</sequence>
<accession>A0A1N7KXC5</accession>
<keyword evidence="2" id="KW-1185">Reference proteome</keyword>
<dbReference type="RefSeq" id="WP_076445424.1">
    <property type="nucleotide sequence ID" value="NZ_FTOQ01000002.1"/>
</dbReference>
<evidence type="ECO:0000313" key="2">
    <source>
        <dbReference type="Proteomes" id="UP000186684"/>
    </source>
</evidence>
<dbReference type="EMBL" id="FTOQ01000002">
    <property type="protein sequence ID" value="SIS66136.1"/>
    <property type="molecule type" value="Genomic_DNA"/>
</dbReference>
<dbReference type="AlphaFoldDB" id="A0A1N7KXC5"/>
<proteinExistence type="predicted"/>
<evidence type="ECO:0000313" key="1">
    <source>
        <dbReference type="EMBL" id="SIS66136.1"/>
    </source>
</evidence>
<reference evidence="2" key="1">
    <citation type="submission" date="2017-01" db="EMBL/GenBank/DDBJ databases">
        <authorList>
            <person name="Varghese N."/>
            <person name="Submissions S."/>
        </authorList>
    </citation>
    <scope>NUCLEOTIDE SEQUENCE [LARGE SCALE GENOMIC DNA]</scope>
    <source>
        <strain evidence="2">DSM 29430</strain>
    </source>
</reference>
<dbReference type="Proteomes" id="UP000186684">
    <property type="component" value="Unassembled WGS sequence"/>
</dbReference>
<protein>
    <recommendedName>
        <fullName evidence="3">Alpha/beta hydrolase</fullName>
    </recommendedName>
</protein>
<gene>
    <name evidence="1" type="ORF">SAMN05421759_102150</name>
</gene>
<dbReference type="OrthoDB" id="280053at2"/>
<name>A0A1N7KXC5_9RHOB</name>